<feature type="transmembrane region" description="Helical" evidence="2">
    <location>
        <begin position="143"/>
        <end position="161"/>
    </location>
</feature>
<feature type="transmembrane region" description="Helical" evidence="2">
    <location>
        <begin position="12"/>
        <end position="32"/>
    </location>
</feature>
<organism evidence="3">
    <name type="scientific">Corethron hystrix</name>
    <dbReference type="NCBI Taxonomy" id="216773"/>
    <lineage>
        <taxon>Eukaryota</taxon>
        <taxon>Sar</taxon>
        <taxon>Stramenopiles</taxon>
        <taxon>Ochrophyta</taxon>
        <taxon>Bacillariophyta</taxon>
        <taxon>Coscinodiscophyceae</taxon>
        <taxon>Corethrophycidae</taxon>
        <taxon>Corethrales</taxon>
        <taxon>Corethraceae</taxon>
        <taxon>Corethron</taxon>
    </lineage>
</organism>
<evidence type="ECO:0008006" key="4">
    <source>
        <dbReference type="Google" id="ProtNLM"/>
    </source>
</evidence>
<proteinExistence type="predicted"/>
<dbReference type="Pfam" id="PF06966">
    <property type="entry name" value="DUF1295"/>
    <property type="match status" value="1"/>
</dbReference>
<feature type="transmembrane region" description="Helical" evidence="2">
    <location>
        <begin position="106"/>
        <end position="123"/>
    </location>
</feature>
<dbReference type="EMBL" id="HBFR01033524">
    <property type="protein sequence ID" value="CAD8897260.1"/>
    <property type="molecule type" value="Transcribed_RNA"/>
</dbReference>
<protein>
    <recommendedName>
        <fullName evidence="4">Steroid 5-alpha reductase C-terminal domain-containing protein</fullName>
    </recommendedName>
</protein>
<dbReference type="PANTHER" id="PTHR32251">
    <property type="entry name" value="3-OXO-5-ALPHA-STEROID 4-DEHYDROGENASE"/>
    <property type="match status" value="1"/>
</dbReference>
<name>A0A7S1BT91_9STRA</name>
<feature type="transmembrane region" description="Helical" evidence="2">
    <location>
        <begin position="182"/>
        <end position="202"/>
    </location>
</feature>
<sequence length="350" mass="37372">MKLLTKNKSRRIVSPVVAATVLALIPSSLSLVPAPFLLVRSSRPVASAPDRPLRRTRGGPSDLHMSSVLPPLTSATTSATPGLGPLAAASLLPSLLGLWRTGYAVSYGYGGALAACGVLQLFSLRGPSASISPSLRRFHAALYVLYGVRLCAFLLHRELTLPVEIHQMKRRDATLKERMGRLPVAVGCSLLYFCMTVAPMRALAATGASGPCISAALGVGAAGFLLAAVGDWYKARTKARDGPDKLVTSGPYRYFRHPNYTGEMLLWTCVCVVAPLLGVFGGGATGSRRAAIPWILSSVLGWAGMVFQVLMGEATKGLERKQREKYGGTPQYEKWIMRSWSGPMLGSIDD</sequence>
<evidence type="ECO:0000256" key="1">
    <source>
        <dbReference type="SAM" id="MobiDB-lite"/>
    </source>
</evidence>
<feature type="region of interest" description="Disordered" evidence="1">
    <location>
        <begin position="47"/>
        <end position="66"/>
    </location>
</feature>
<dbReference type="AlphaFoldDB" id="A0A7S1BT91"/>
<dbReference type="Gene3D" id="1.20.120.1630">
    <property type="match status" value="1"/>
</dbReference>
<accession>A0A7S1BT91</accession>
<dbReference type="GO" id="GO:0016020">
    <property type="term" value="C:membrane"/>
    <property type="evidence" value="ECO:0007669"/>
    <property type="project" value="TreeGrafter"/>
</dbReference>
<dbReference type="PANTHER" id="PTHR32251:SF15">
    <property type="entry name" value="3-OXO-5-ALPHA-STEROID 4-DEHYDROGENASE (DUF1295)"/>
    <property type="match status" value="1"/>
</dbReference>
<feature type="transmembrane region" description="Helical" evidence="2">
    <location>
        <begin position="291"/>
        <end position="311"/>
    </location>
</feature>
<evidence type="ECO:0000256" key="2">
    <source>
        <dbReference type="SAM" id="Phobius"/>
    </source>
</evidence>
<reference evidence="3" key="1">
    <citation type="submission" date="2021-01" db="EMBL/GenBank/DDBJ databases">
        <authorList>
            <person name="Corre E."/>
            <person name="Pelletier E."/>
            <person name="Niang G."/>
            <person name="Scheremetjew M."/>
            <person name="Finn R."/>
            <person name="Kale V."/>
            <person name="Holt S."/>
            <person name="Cochrane G."/>
            <person name="Meng A."/>
            <person name="Brown T."/>
            <person name="Cohen L."/>
        </authorList>
    </citation>
    <scope>NUCLEOTIDE SEQUENCE</scope>
    <source>
        <strain evidence="3">308</strain>
    </source>
</reference>
<dbReference type="InterPro" id="IPR010721">
    <property type="entry name" value="UstE-like"/>
</dbReference>
<feature type="transmembrane region" description="Helical" evidence="2">
    <location>
        <begin position="79"/>
        <end position="99"/>
    </location>
</feature>
<evidence type="ECO:0000313" key="3">
    <source>
        <dbReference type="EMBL" id="CAD8897260.1"/>
    </source>
</evidence>
<keyword evidence="2" id="KW-1133">Transmembrane helix</keyword>
<keyword evidence="2" id="KW-0812">Transmembrane</keyword>
<feature type="transmembrane region" description="Helical" evidence="2">
    <location>
        <begin position="264"/>
        <end position="285"/>
    </location>
</feature>
<feature type="transmembrane region" description="Helical" evidence="2">
    <location>
        <begin position="208"/>
        <end position="230"/>
    </location>
</feature>
<gene>
    <name evidence="3" type="ORF">CHYS00102_LOCUS24474</name>
</gene>
<keyword evidence="2" id="KW-0472">Membrane</keyword>